<dbReference type="GO" id="GO:0030170">
    <property type="term" value="F:pyridoxal phosphate binding"/>
    <property type="evidence" value="ECO:0007669"/>
    <property type="project" value="InterPro"/>
</dbReference>
<dbReference type="Pfam" id="PF03476">
    <property type="entry name" value="MOSC_N"/>
    <property type="match status" value="1"/>
</dbReference>
<sequence length="431" mass="49526">MPRGHSGMVVAISIPVLALSGTFLVPLLMQRWYGIDDLESYLNSHKKSGLKQFFRKYYNMVTSLKASWMGKHVLRFKPEHGGQVKELIIYPIKSISQGLHVKSWEVSAHGLKFDRQFMLVRQNPKQLDQWVVMNHTQQSKLGIVKIEFIRNEQSEELDGTFVFTYPLKHESAPEFVGKSFALPANVTSEYLKSITGTDQEHFPIRLWLKDMNAIDLSAALPEDFVEQLELPPETKLVYSMSGKSVDINAPLKFEDITTKRMTLFHDYYPALMLSEEDIEDLQQKIYSAGSKFKVAPVSFRPNIVLENTPKAFDSDTWYQFNIVHTDPETKLQTRRLWRASLKCLRCNLPNIDLRTGEFDPKALVTKLMAKYRRVDEGSPYVSCFGIYVTQFDSGYTISAGDKIEILQRKSQYVEENPFVPSTVQKKRLASD</sequence>
<reference evidence="3" key="2">
    <citation type="submission" date="2014-02" db="EMBL/GenBank/DDBJ databases">
        <title>Complete DNA sequence of /Kuraishia capsulata/ illustrates novel genomic features among budding yeasts (/Saccharomycotina/).</title>
        <authorList>
            <person name="Morales L."/>
            <person name="Noel B."/>
            <person name="Porcel B."/>
            <person name="Marcet-Houben M."/>
            <person name="Hullo M-F."/>
            <person name="Sacerdot C."/>
            <person name="Tekaia F."/>
            <person name="Leh-Louis V."/>
            <person name="Despons L."/>
            <person name="Khanna V."/>
            <person name="Aury J-M."/>
            <person name="Barbe V."/>
            <person name="Couloux A."/>
            <person name="Labadie K."/>
            <person name="Pelletier E."/>
            <person name="Souciet J-L."/>
            <person name="Boekhout T."/>
            <person name="Gabaldon T."/>
            <person name="Wincker P."/>
            <person name="Dujon B."/>
        </authorList>
    </citation>
    <scope>NUCLEOTIDE SEQUENCE</scope>
    <source>
        <strain evidence="3">CBS 1993</strain>
    </source>
</reference>
<gene>
    <name evidence="3" type="ORF">KUCA_T00004053001</name>
</gene>
<dbReference type="OrthoDB" id="17255at2759"/>
<accession>W6MS89</accession>
<dbReference type="AlphaFoldDB" id="W6MS89"/>
<organism evidence="3 4">
    <name type="scientific">Kuraishia capsulata CBS 1993</name>
    <dbReference type="NCBI Taxonomy" id="1382522"/>
    <lineage>
        <taxon>Eukaryota</taxon>
        <taxon>Fungi</taxon>
        <taxon>Dikarya</taxon>
        <taxon>Ascomycota</taxon>
        <taxon>Saccharomycotina</taxon>
        <taxon>Pichiomycetes</taxon>
        <taxon>Pichiales</taxon>
        <taxon>Pichiaceae</taxon>
        <taxon>Kuraishia</taxon>
    </lineage>
</organism>
<dbReference type="EMBL" id="HG793129">
    <property type="protein sequence ID" value="CDK28072.1"/>
    <property type="molecule type" value="Genomic_DNA"/>
</dbReference>
<protein>
    <recommendedName>
        <fullName evidence="2">MOSC domain-containing protein</fullName>
    </recommendedName>
</protein>
<keyword evidence="1" id="KW-0812">Transmembrane</keyword>
<evidence type="ECO:0000313" key="3">
    <source>
        <dbReference type="EMBL" id="CDK28072.1"/>
    </source>
</evidence>
<reference evidence="3" key="1">
    <citation type="submission" date="2013-12" db="EMBL/GenBank/DDBJ databases">
        <authorList>
            <person name="Genoscope - CEA"/>
        </authorList>
    </citation>
    <scope>NUCLEOTIDE SEQUENCE</scope>
    <source>
        <strain evidence="3">CBS 1993</strain>
    </source>
</reference>
<dbReference type="GeneID" id="34521451"/>
<keyword evidence="1" id="KW-1133">Transmembrane helix</keyword>
<proteinExistence type="predicted"/>
<dbReference type="GO" id="GO:0003824">
    <property type="term" value="F:catalytic activity"/>
    <property type="evidence" value="ECO:0007669"/>
    <property type="project" value="InterPro"/>
</dbReference>
<dbReference type="GO" id="GO:0030151">
    <property type="term" value="F:molybdenum ion binding"/>
    <property type="evidence" value="ECO:0007669"/>
    <property type="project" value="InterPro"/>
</dbReference>
<dbReference type="STRING" id="1382522.W6MS89"/>
<feature type="domain" description="MOSC" evidence="2">
    <location>
        <begin position="225"/>
        <end position="406"/>
    </location>
</feature>
<dbReference type="RefSeq" id="XP_022460063.1">
    <property type="nucleotide sequence ID" value="XM_022600748.1"/>
</dbReference>
<name>W6MS89_9ASCO</name>
<dbReference type="PROSITE" id="PS51340">
    <property type="entry name" value="MOSC"/>
    <property type="match status" value="1"/>
</dbReference>
<dbReference type="HOGENOM" id="CLU_653949_0_0_1"/>
<dbReference type="Pfam" id="PF03473">
    <property type="entry name" value="MOSC"/>
    <property type="match status" value="1"/>
</dbReference>
<keyword evidence="4" id="KW-1185">Reference proteome</keyword>
<dbReference type="Proteomes" id="UP000019384">
    <property type="component" value="Unassembled WGS sequence"/>
</dbReference>
<dbReference type="InterPro" id="IPR005303">
    <property type="entry name" value="MOCOS_middle"/>
</dbReference>
<dbReference type="SUPFAM" id="SSF141673">
    <property type="entry name" value="MOSC N-terminal domain-like"/>
    <property type="match status" value="1"/>
</dbReference>
<evidence type="ECO:0000256" key="1">
    <source>
        <dbReference type="SAM" id="Phobius"/>
    </source>
</evidence>
<evidence type="ECO:0000259" key="2">
    <source>
        <dbReference type="PROSITE" id="PS51340"/>
    </source>
</evidence>
<feature type="transmembrane region" description="Helical" evidence="1">
    <location>
        <begin position="6"/>
        <end position="28"/>
    </location>
</feature>
<dbReference type="InterPro" id="IPR005302">
    <property type="entry name" value="MoCF_Sase_C"/>
</dbReference>
<keyword evidence="1" id="KW-0472">Membrane</keyword>
<evidence type="ECO:0000313" key="4">
    <source>
        <dbReference type="Proteomes" id="UP000019384"/>
    </source>
</evidence>